<evidence type="ECO:0000313" key="2">
    <source>
        <dbReference type="Proteomes" id="UP000237105"/>
    </source>
</evidence>
<dbReference type="Proteomes" id="UP000237105">
    <property type="component" value="Unassembled WGS sequence"/>
</dbReference>
<dbReference type="AlphaFoldDB" id="A0A2P5CC94"/>
<feature type="non-terminal residue" evidence="1">
    <location>
        <position position="61"/>
    </location>
</feature>
<sequence length="61" mass="7061">MVKMVEEGDLIAAESEEEKGTSWVCWARFGTLYIRPLVRRHMGTEKSVSRRLMSAVKVKYN</sequence>
<gene>
    <name evidence="1" type="ORF">PanWU01x14_165410</name>
</gene>
<name>A0A2P5CC94_PARAD</name>
<proteinExistence type="predicted"/>
<accession>A0A2P5CC94</accession>
<comment type="caution">
    <text evidence="1">The sequence shown here is derived from an EMBL/GenBank/DDBJ whole genome shotgun (WGS) entry which is preliminary data.</text>
</comment>
<evidence type="ECO:0000313" key="1">
    <source>
        <dbReference type="EMBL" id="PON58651.1"/>
    </source>
</evidence>
<organism evidence="1 2">
    <name type="scientific">Parasponia andersonii</name>
    <name type="common">Sponia andersonii</name>
    <dbReference type="NCBI Taxonomy" id="3476"/>
    <lineage>
        <taxon>Eukaryota</taxon>
        <taxon>Viridiplantae</taxon>
        <taxon>Streptophyta</taxon>
        <taxon>Embryophyta</taxon>
        <taxon>Tracheophyta</taxon>
        <taxon>Spermatophyta</taxon>
        <taxon>Magnoliopsida</taxon>
        <taxon>eudicotyledons</taxon>
        <taxon>Gunneridae</taxon>
        <taxon>Pentapetalae</taxon>
        <taxon>rosids</taxon>
        <taxon>fabids</taxon>
        <taxon>Rosales</taxon>
        <taxon>Cannabaceae</taxon>
        <taxon>Parasponia</taxon>
    </lineage>
</organism>
<reference evidence="2" key="1">
    <citation type="submission" date="2016-06" db="EMBL/GenBank/DDBJ databases">
        <title>Parallel loss of symbiosis genes in relatives of nitrogen-fixing non-legume Parasponia.</title>
        <authorList>
            <person name="Van Velzen R."/>
            <person name="Holmer R."/>
            <person name="Bu F."/>
            <person name="Rutten L."/>
            <person name="Van Zeijl A."/>
            <person name="Liu W."/>
            <person name="Santuari L."/>
            <person name="Cao Q."/>
            <person name="Sharma T."/>
            <person name="Shen D."/>
            <person name="Roswanjaya Y."/>
            <person name="Wardhani T."/>
            <person name="Kalhor M.S."/>
            <person name="Jansen J."/>
            <person name="Van den Hoogen J."/>
            <person name="Gungor B."/>
            <person name="Hartog M."/>
            <person name="Hontelez J."/>
            <person name="Verver J."/>
            <person name="Yang W.-C."/>
            <person name="Schijlen E."/>
            <person name="Repin R."/>
            <person name="Schilthuizen M."/>
            <person name="Schranz E."/>
            <person name="Heidstra R."/>
            <person name="Miyata K."/>
            <person name="Fedorova E."/>
            <person name="Kohlen W."/>
            <person name="Bisseling T."/>
            <person name="Smit S."/>
            <person name="Geurts R."/>
        </authorList>
    </citation>
    <scope>NUCLEOTIDE SEQUENCE [LARGE SCALE GENOMIC DNA]</scope>
    <source>
        <strain evidence="2">cv. WU1-14</strain>
    </source>
</reference>
<protein>
    <submittedName>
        <fullName evidence="1">Uncharacterized protein</fullName>
    </submittedName>
</protein>
<keyword evidence="2" id="KW-1185">Reference proteome</keyword>
<dbReference type="EMBL" id="JXTB01000147">
    <property type="protein sequence ID" value="PON58651.1"/>
    <property type="molecule type" value="Genomic_DNA"/>
</dbReference>